<sequence length="96" mass="9784">MARRGRLPGLLEGLIAEAARRDEVDLSLASIDSTTVRAHQDAAGMHLSPDVLTALEKAAAEEKARSKGATTADEPDRTSTPTPDGRSGAASGAGCG</sequence>
<organism evidence="2 3">
    <name type="scientific">Streptomyces griseoloalbus</name>
    <dbReference type="NCBI Taxonomy" id="67303"/>
    <lineage>
        <taxon>Bacteria</taxon>
        <taxon>Bacillati</taxon>
        <taxon>Actinomycetota</taxon>
        <taxon>Actinomycetes</taxon>
        <taxon>Kitasatosporales</taxon>
        <taxon>Streptomycetaceae</taxon>
        <taxon>Streptomyces</taxon>
    </lineage>
</organism>
<evidence type="ECO:0000313" key="2">
    <source>
        <dbReference type="EMBL" id="MBB5125783.1"/>
    </source>
</evidence>
<dbReference type="EMBL" id="JACHJE010000005">
    <property type="protein sequence ID" value="MBB5125783.1"/>
    <property type="molecule type" value="Genomic_DNA"/>
</dbReference>
<comment type="caution">
    <text evidence="2">The sequence shown here is derived from an EMBL/GenBank/DDBJ whole genome shotgun (WGS) entry which is preliminary data.</text>
</comment>
<dbReference type="Proteomes" id="UP000568022">
    <property type="component" value="Unassembled WGS sequence"/>
</dbReference>
<reference evidence="2 3" key="1">
    <citation type="submission" date="2020-08" db="EMBL/GenBank/DDBJ databases">
        <title>Genomic Encyclopedia of Type Strains, Phase III (KMG-III): the genomes of soil and plant-associated and newly described type strains.</title>
        <authorList>
            <person name="Whitman W."/>
        </authorList>
    </citation>
    <scope>NUCLEOTIDE SEQUENCE [LARGE SCALE GENOMIC DNA]</scope>
    <source>
        <strain evidence="2 3">CECT 3226</strain>
    </source>
</reference>
<dbReference type="AlphaFoldDB" id="A0A7W8BNB6"/>
<feature type="region of interest" description="Disordered" evidence="1">
    <location>
        <begin position="59"/>
        <end position="96"/>
    </location>
</feature>
<evidence type="ECO:0000256" key="1">
    <source>
        <dbReference type="SAM" id="MobiDB-lite"/>
    </source>
</evidence>
<protein>
    <submittedName>
        <fullName evidence="2">Uncharacterized protein</fullName>
    </submittedName>
</protein>
<proteinExistence type="predicted"/>
<accession>A0A7W8BNB6</accession>
<name>A0A7W8BNB6_9ACTN</name>
<gene>
    <name evidence="2" type="ORF">FHS32_002517</name>
</gene>
<keyword evidence="3" id="KW-1185">Reference proteome</keyword>
<evidence type="ECO:0000313" key="3">
    <source>
        <dbReference type="Proteomes" id="UP000568022"/>
    </source>
</evidence>